<feature type="compositionally biased region" description="Basic residues" evidence="1">
    <location>
        <begin position="538"/>
        <end position="549"/>
    </location>
</feature>
<evidence type="ECO:0000313" key="3">
    <source>
        <dbReference type="EMBL" id="KAF2145223.1"/>
    </source>
</evidence>
<feature type="compositionally biased region" description="Basic and acidic residues" evidence="1">
    <location>
        <begin position="245"/>
        <end position="256"/>
    </location>
</feature>
<feature type="compositionally biased region" description="Gly residues" evidence="1">
    <location>
        <begin position="618"/>
        <end position="627"/>
    </location>
</feature>
<dbReference type="OrthoDB" id="5575722at2759"/>
<feature type="domain" description="HAUS augmin-like complex subunit 6 N-terminal" evidence="2">
    <location>
        <begin position="1"/>
        <end position="113"/>
    </location>
</feature>
<dbReference type="GeneID" id="54297469"/>
<feature type="region of interest" description="Disordered" evidence="1">
    <location>
        <begin position="206"/>
        <end position="263"/>
    </location>
</feature>
<feature type="region of interest" description="Disordered" evidence="1">
    <location>
        <begin position="605"/>
        <end position="661"/>
    </location>
</feature>
<dbReference type="AlphaFoldDB" id="A0A6A6BP57"/>
<feature type="compositionally biased region" description="Low complexity" evidence="1">
    <location>
        <begin position="292"/>
        <end position="304"/>
    </location>
</feature>
<feature type="compositionally biased region" description="Basic and acidic residues" evidence="1">
    <location>
        <begin position="206"/>
        <end position="215"/>
    </location>
</feature>
<organism evidence="3 4">
    <name type="scientific">Aplosporella prunicola CBS 121167</name>
    <dbReference type="NCBI Taxonomy" id="1176127"/>
    <lineage>
        <taxon>Eukaryota</taxon>
        <taxon>Fungi</taxon>
        <taxon>Dikarya</taxon>
        <taxon>Ascomycota</taxon>
        <taxon>Pezizomycotina</taxon>
        <taxon>Dothideomycetes</taxon>
        <taxon>Dothideomycetes incertae sedis</taxon>
        <taxon>Botryosphaeriales</taxon>
        <taxon>Aplosporellaceae</taxon>
        <taxon>Aplosporella</taxon>
    </lineage>
</organism>
<evidence type="ECO:0000259" key="2">
    <source>
        <dbReference type="Pfam" id="PF14661"/>
    </source>
</evidence>
<dbReference type="Proteomes" id="UP000799438">
    <property type="component" value="Unassembled WGS sequence"/>
</dbReference>
<feature type="compositionally biased region" description="Low complexity" evidence="1">
    <location>
        <begin position="510"/>
        <end position="522"/>
    </location>
</feature>
<dbReference type="Pfam" id="PF14661">
    <property type="entry name" value="HAUS6_N"/>
    <property type="match status" value="1"/>
</dbReference>
<feature type="compositionally biased region" description="Low complexity" evidence="1">
    <location>
        <begin position="419"/>
        <end position="433"/>
    </location>
</feature>
<protein>
    <recommendedName>
        <fullName evidence="2">HAUS augmin-like complex subunit 6 N-terminal domain-containing protein</fullName>
    </recommendedName>
</protein>
<reference evidence="3" key="1">
    <citation type="journal article" date="2020" name="Stud. Mycol.">
        <title>101 Dothideomycetes genomes: a test case for predicting lifestyles and emergence of pathogens.</title>
        <authorList>
            <person name="Haridas S."/>
            <person name="Albert R."/>
            <person name="Binder M."/>
            <person name="Bloem J."/>
            <person name="Labutti K."/>
            <person name="Salamov A."/>
            <person name="Andreopoulos B."/>
            <person name="Baker S."/>
            <person name="Barry K."/>
            <person name="Bills G."/>
            <person name="Bluhm B."/>
            <person name="Cannon C."/>
            <person name="Castanera R."/>
            <person name="Culley D."/>
            <person name="Daum C."/>
            <person name="Ezra D."/>
            <person name="Gonzalez J."/>
            <person name="Henrissat B."/>
            <person name="Kuo A."/>
            <person name="Liang C."/>
            <person name="Lipzen A."/>
            <person name="Lutzoni F."/>
            <person name="Magnuson J."/>
            <person name="Mondo S."/>
            <person name="Nolan M."/>
            <person name="Ohm R."/>
            <person name="Pangilinan J."/>
            <person name="Park H.-J."/>
            <person name="Ramirez L."/>
            <person name="Alfaro M."/>
            <person name="Sun H."/>
            <person name="Tritt A."/>
            <person name="Yoshinaga Y."/>
            <person name="Zwiers L.-H."/>
            <person name="Turgeon B."/>
            <person name="Goodwin S."/>
            <person name="Spatafora J."/>
            <person name="Crous P."/>
            <person name="Grigoriev I."/>
        </authorList>
    </citation>
    <scope>NUCLEOTIDE SEQUENCE</scope>
    <source>
        <strain evidence="3">CBS 121167</strain>
    </source>
</reference>
<feature type="region of interest" description="Disordered" evidence="1">
    <location>
        <begin position="279"/>
        <end position="593"/>
    </location>
</feature>
<dbReference type="InterPro" id="IPR028163">
    <property type="entry name" value="HAUS_6_N"/>
</dbReference>
<sequence>MLDECKGDKFMEILVVFSAAVLRKATLARKPTKQHAPIAKRLATAESLPLHDQASLLPLALAHKAALMNVLRKKEEQRAQYRHFALLLETKSEEAVARNEQCGMALEGIENSGKDLPDATAVKKTLHDNWLGNPEWLEVMIHGDQEEAEHGMFQLPFEELLKNIQQHQDVEGEQGRQKSLLQDLEARVNGQEERLSRWKAFHSRMNWDKASRPEESEQAAPPAMSAPGTFNFDKHQDLRIGATKPSRDAAEAERRSSASKLSREYNSILGEMRELLDAANKAQGKRPPPNMPKAKPSASSIPKKPFARPPRTKTQSVREPEPEPKREASPEQAPSSRPALGRPVSPDWFSPLGKSAKETQQESEEPQTSSPREETATGTTDDEQDILDYLSDRAHVSPTSMKEPIGSEEGNEEQGITQPSSHVDPPSSRSPSPIDMEERLAEQIISSIDDATPSPMKRFDFDPRPSLTERTRLTMGDGKSPRKQASLERRSPLPEEVPTPNDPENERRAALLARTMATMSALSERPPAPAPAPSTTKLKSRKSISRSKRQSVYPDKWGDSPLQQDKRRTSTFWDQADEQREVSPAEQLLSLGDQAGTDAASVFKSRPRIALSPTFNGAGDGSGNGDGGEGDGGGDEAFEGISEIGEETLGDVMGDSPSRGR</sequence>
<keyword evidence="4" id="KW-1185">Reference proteome</keyword>
<name>A0A6A6BP57_9PEZI</name>
<feature type="compositionally biased region" description="Acidic residues" evidence="1">
    <location>
        <begin position="628"/>
        <end position="649"/>
    </location>
</feature>
<dbReference type="EMBL" id="ML995478">
    <property type="protein sequence ID" value="KAF2145223.1"/>
    <property type="molecule type" value="Genomic_DNA"/>
</dbReference>
<feature type="compositionally biased region" description="Basic and acidic residues" evidence="1">
    <location>
        <begin position="316"/>
        <end position="329"/>
    </location>
</feature>
<dbReference type="RefSeq" id="XP_033400935.1">
    <property type="nucleotide sequence ID" value="XM_033539973.1"/>
</dbReference>
<proteinExistence type="predicted"/>
<evidence type="ECO:0000256" key="1">
    <source>
        <dbReference type="SAM" id="MobiDB-lite"/>
    </source>
</evidence>
<accession>A0A6A6BP57</accession>
<feature type="compositionally biased region" description="Basic and acidic residues" evidence="1">
    <location>
        <begin position="457"/>
        <end position="472"/>
    </location>
</feature>
<evidence type="ECO:0000313" key="4">
    <source>
        <dbReference type="Proteomes" id="UP000799438"/>
    </source>
</evidence>
<gene>
    <name evidence="3" type="ORF">K452DRAFT_284618</name>
</gene>